<dbReference type="Proteomes" id="UP000533476">
    <property type="component" value="Unassembled WGS sequence"/>
</dbReference>
<accession>A0A7Y0L672</accession>
<dbReference type="AlphaFoldDB" id="A0A7Y0L672"/>
<name>A0A7Y0L672_9FIRM</name>
<dbReference type="PANTHER" id="PTHR43777">
    <property type="entry name" value="MOLYBDENUM COFACTOR CYTIDYLYLTRANSFERASE"/>
    <property type="match status" value="1"/>
</dbReference>
<sequence>MLAAGLASRLAFRSKPDLLWVGDETLLQHQVATSQAAGFHTLVVSRLPRPEFWSVVNLSAEQGLSRSIHVGLQEIRRKLGSVAVGVLLADQPFVTASDIRAVWHAFSRRPPGVHAVRARYGAVPGHPVFFDPAWDSLVEALTGDRGLGALWRERSDGVFCDVEVKGRPQPSFDIDTESAYHQALMWAREEA</sequence>
<dbReference type="PANTHER" id="PTHR43777:SF1">
    <property type="entry name" value="MOLYBDENUM COFACTOR CYTIDYLYLTRANSFERASE"/>
    <property type="match status" value="1"/>
</dbReference>
<gene>
    <name evidence="2" type="ORF">HIJ39_16970</name>
</gene>
<comment type="caution">
    <text evidence="2">The sequence shown here is derived from an EMBL/GenBank/DDBJ whole genome shotgun (WGS) entry which is preliminary data.</text>
</comment>
<dbReference type="InterPro" id="IPR029044">
    <property type="entry name" value="Nucleotide-diphossugar_trans"/>
</dbReference>
<organism evidence="2 3">
    <name type="scientific">Sulfobacillus harzensis</name>
    <dbReference type="NCBI Taxonomy" id="2729629"/>
    <lineage>
        <taxon>Bacteria</taxon>
        <taxon>Bacillati</taxon>
        <taxon>Bacillota</taxon>
        <taxon>Clostridia</taxon>
        <taxon>Eubacteriales</taxon>
        <taxon>Clostridiales Family XVII. Incertae Sedis</taxon>
        <taxon>Sulfobacillus</taxon>
    </lineage>
</organism>
<reference evidence="2 3" key="1">
    <citation type="submission" date="2020-04" db="EMBL/GenBank/DDBJ databases">
        <authorList>
            <person name="Zhang R."/>
            <person name="Schippers A."/>
        </authorList>
    </citation>
    <scope>NUCLEOTIDE SEQUENCE [LARGE SCALE GENOMIC DNA]</scope>
    <source>
        <strain evidence="2 3">DSM 109850</strain>
    </source>
</reference>
<dbReference type="SUPFAM" id="SSF53448">
    <property type="entry name" value="Nucleotide-diphospho-sugar transferases"/>
    <property type="match status" value="1"/>
</dbReference>
<protein>
    <submittedName>
        <fullName evidence="2">NTP transferase domain-containing protein</fullName>
    </submittedName>
</protein>
<dbReference type="InterPro" id="IPR025877">
    <property type="entry name" value="MobA-like_NTP_Trfase"/>
</dbReference>
<keyword evidence="2" id="KW-0808">Transferase</keyword>
<dbReference type="GO" id="GO:0016779">
    <property type="term" value="F:nucleotidyltransferase activity"/>
    <property type="evidence" value="ECO:0007669"/>
    <property type="project" value="UniProtKB-ARBA"/>
</dbReference>
<dbReference type="Gene3D" id="3.90.550.10">
    <property type="entry name" value="Spore Coat Polysaccharide Biosynthesis Protein SpsA, Chain A"/>
    <property type="match status" value="1"/>
</dbReference>
<evidence type="ECO:0000259" key="1">
    <source>
        <dbReference type="Pfam" id="PF12804"/>
    </source>
</evidence>
<evidence type="ECO:0000313" key="2">
    <source>
        <dbReference type="EMBL" id="NMP24027.1"/>
    </source>
</evidence>
<feature type="domain" description="MobA-like NTP transferase" evidence="1">
    <location>
        <begin position="2"/>
        <end position="154"/>
    </location>
</feature>
<dbReference type="Pfam" id="PF12804">
    <property type="entry name" value="NTP_transf_3"/>
    <property type="match status" value="1"/>
</dbReference>
<proteinExistence type="predicted"/>
<dbReference type="EMBL" id="JABBVZ010000079">
    <property type="protein sequence ID" value="NMP24027.1"/>
    <property type="molecule type" value="Genomic_DNA"/>
</dbReference>
<evidence type="ECO:0000313" key="3">
    <source>
        <dbReference type="Proteomes" id="UP000533476"/>
    </source>
</evidence>
<keyword evidence="3" id="KW-1185">Reference proteome</keyword>